<keyword evidence="3" id="KW-1133">Transmembrane helix</keyword>
<feature type="compositionally biased region" description="Low complexity" evidence="2">
    <location>
        <begin position="218"/>
        <end position="233"/>
    </location>
</feature>
<sequence length="542" mass="57038">MGNAPFWVMFGVSGLIGLGLYIWYLAALSRLFPKLDLPSSHGWIPVWNDWRLLQRADLPGWLILAFLVPGLAIIGYIVRLIAYHRLTTEARGSVGYTVAGAFIPALWATLLNGHMARSGGGVMRQSSGFSDFAPAGQQPGGFAPQPGGYAPQPTQQPTGFAPQPAHQQFAAPAAPAQPAAPQFAPQPGQPQAAAYQQQTPQQPAPQQSFAPPQPPAAAQPAPAVQDPWAVQPAQPAPEPTDFDALLAEGKQPAASEAAPPVPRHAAPEAAPQLDGPLGSDTEREYARLAAEGLQAPPASRLEPQAPPQPFSWPDSAPAAPAAPAARAAAPAPAVPHAEAPVAPGVPPVPAAAPAPVPPIVSAPPIPVPVAPAADPALDPSVVNTDSESAYTTRKVRKAEPAADAADAAPQAMPAEVERTDDELDRTVVVARRPRIDWVLELPDGERLPLRDEEVIIGRKPRGPEGMALLTIPDPTRTLSKSHARLRYDGDMWSIEDLGSTNGLVLLFDDDTEEDVTPHSEVLATERMVIGTLEVRLIRNGDA</sequence>
<dbReference type="Proteomes" id="UP001500851">
    <property type="component" value="Unassembled WGS sequence"/>
</dbReference>
<feature type="domain" description="FHA" evidence="4">
    <location>
        <begin position="454"/>
        <end position="505"/>
    </location>
</feature>
<feature type="region of interest" description="Disordered" evidence="2">
    <location>
        <begin position="127"/>
        <end position="331"/>
    </location>
</feature>
<keyword evidence="3" id="KW-0812">Transmembrane</keyword>
<dbReference type="EMBL" id="BAAAOB010000001">
    <property type="protein sequence ID" value="GAA1776237.1"/>
    <property type="molecule type" value="Genomic_DNA"/>
</dbReference>
<reference evidence="6" key="1">
    <citation type="journal article" date="2019" name="Int. J. Syst. Evol. Microbiol.">
        <title>The Global Catalogue of Microorganisms (GCM) 10K type strain sequencing project: providing services to taxonomists for standard genome sequencing and annotation.</title>
        <authorList>
            <consortium name="The Broad Institute Genomics Platform"/>
            <consortium name="The Broad Institute Genome Sequencing Center for Infectious Disease"/>
            <person name="Wu L."/>
            <person name="Ma J."/>
        </authorList>
    </citation>
    <scope>NUCLEOTIDE SEQUENCE [LARGE SCALE GENOMIC DNA]</scope>
    <source>
        <strain evidence="6">JCM 14736</strain>
    </source>
</reference>
<keyword evidence="1" id="KW-0597">Phosphoprotein</keyword>
<feature type="compositionally biased region" description="Low complexity" evidence="2">
    <location>
        <begin position="401"/>
        <end position="414"/>
    </location>
</feature>
<gene>
    <name evidence="5" type="ORF">GCM10009768_00870</name>
</gene>
<dbReference type="RefSeq" id="WP_344027860.1">
    <property type="nucleotide sequence ID" value="NZ_BAAAOB010000001.1"/>
</dbReference>
<evidence type="ECO:0000256" key="3">
    <source>
        <dbReference type="SAM" id="Phobius"/>
    </source>
</evidence>
<evidence type="ECO:0000313" key="5">
    <source>
        <dbReference type="EMBL" id="GAA1776237.1"/>
    </source>
</evidence>
<dbReference type="InterPro" id="IPR000253">
    <property type="entry name" value="FHA_dom"/>
</dbReference>
<feature type="region of interest" description="Disordered" evidence="2">
    <location>
        <begin position="377"/>
        <end position="419"/>
    </location>
</feature>
<feature type="compositionally biased region" description="Low complexity" evidence="2">
    <location>
        <begin position="132"/>
        <end position="210"/>
    </location>
</feature>
<feature type="transmembrane region" description="Helical" evidence="3">
    <location>
        <begin position="6"/>
        <end position="26"/>
    </location>
</feature>
<dbReference type="CDD" id="cd00060">
    <property type="entry name" value="FHA"/>
    <property type="match status" value="1"/>
</dbReference>
<feature type="transmembrane region" description="Helical" evidence="3">
    <location>
        <begin position="94"/>
        <end position="115"/>
    </location>
</feature>
<dbReference type="Gene3D" id="2.60.200.20">
    <property type="match status" value="1"/>
</dbReference>
<dbReference type="PROSITE" id="PS50006">
    <property type="entry name" value="FHA_DOMAIN"/>
    <property type="match status" value="1"/>
</dbReference>
<evidence type="ECO:0000259" key="4">
    <source>
        <dbReference type="PROSITE" id="PS50006"/>
    </source>
</evidence>
<dbReference type="SUPFAM" id="SSF49879">
    <property type="entry name" value="SMAD/FHA domain"/>
    <property type="match status" value="1"/>
</dbReference>
<name>A0ABP4XDM1_9MICO</name>
<accession>A0ABP4XDM1</accession>
<protein>
    <recommendedName>
        <fullName evidence="4">FHA domain-containing protein</fullName>
    </recommendedName>
</protein>
<dbReference type="Pfam" id="PF00498">
    <property type="entry name" value="FHA"/>
    <property type="match status" value="1"/>
</dbReference>
<keyword evidence="6" id="KW-1185">Reference proteome</keyword>
<proteinExistence type="predicted"/>
<evidence type="ECO:0000256" key="2">
    <source>
        <dbReference type="SAM" id="MobiDB-lite"/>
    </source>
</evidence>
<organism evidence="5 6">
    <name type="scientific">Leucobacter iarius</name>
    <dbReference type="NCBI Taxonomy" id="333963"/>
    <lineage>
        <taxon>Bacteria</taxon>
        <taxon>Bacillati</taxon>
        <taxon>Actinomycetota</taxon>
        <taxon>Actinomycetes</taxon>
        <taxon>Micrococcales</taxon>
        <taxon>Microbacteriaceae</taxon>
        <taxon>Leucobacter</taxon>
    </lineage>
</organism>
<evidence type="ECO:0000256" key="1">
    <source>
        <dbReference type="ARBA" id="ARBA00022553"/>
    </source>
</evidence>
<keyword evidence="3" id="KW-0472">Membrane</keyword>
<comment type="caution">
    <text evidence="5">The sequence shown here is derived from an EMBL/GenBank/DDBJ whole genome shotgun (WGS) entry which is preliminary data.</text>
</comment>
<evidence type="ECO:0000313" key="6">
    <source>
        <dbReference type="Proteomes" id="UP001500851"/>
    </source>
</evidence>
<feature type="compositionally biased region" description="Low complexity" evidence="2">
    <location>
        <begin position="313"/>
        <end position="331"/>
    </location>
</feature>
<feature type="transmembrane region" description="Helical" evidence="3">
    <location>
        <begin position="61"/>
        <end position="82"/>
    </location>
</feature>
<dbReference type="InterPro" id="IPR008984">
    <property type="entry name" value="SMAD_FHA_dom_sf"/>
</dbReference>